<dbReference type="Proteomes" id="UP001060504">
    <property type="component" value="Unassembled WGS sequence"/>
</dbReference>
<evidence type="ECO:0008006" key="4">
    <source>
        <dbReference type="Google" id="ProtNLM"/>
    </source>
</evidence>
<sequence>MSRLDDVGKADGWRCWLCDEAVDPEMSVNDDRGPSIDSMSSRSKGKGKGRESVFGSERLAHRGCNTKKGAVAPMVEWPQDLFVADAAAIVTSAERLARKRGSEAMGRCLTEADAVAAGEWLVDRMSRLAPSLHVESRIQAGGGQYLVVLTA</sequence>
<comment type="caution">
    <text evidence="2">The sequence shown here is derived from an EMBL/GenBank/DDBJ whole genome shotgun (WGS) entry which is preliminary data.</text>
</comment>
<gene>
    <name evidence="2" type="ORF">NGTWS1702_35150</name>
</gene>
<evidence type="ECO:0000256" key="1">
    <source>
        <dbReference type="SAM" id="MobiDB-lite"/>
    </source>
</evidence>
<evidence type="ECO:0000313" key="3">
    <source>
        <dbReference type="Proteomes" id="UP001060504"/>
    </source>
</evidence>
<reference evidence="2 3" key="1">
    <citation type="submission" date="2021-08" db="EMBL/GenBank/DDBJ databases">
        <title>Draft genome sequence of Mycolicibacterium sp. NGTWS1702 strain.</title>
        <authorList>
            <person name="Matsumoto M."/>
            <person name="Tang B.C.C."/>
            <person name="Machida Y."/>
            <person name="Matoyama H."/>
            <person name="Kishihara T."/>
            <person name="Sato S."/>
            <person name="Kondo I."/>
            <person name="Sano M."/>
            <person name="Kato G."/>
        </authorList>
    </citation>
    <scope>NUCLEOTIDE SEQUENCE [LARGE SCALE GENOMIC DNA]</scope>
    <source>
        <strain evidence="2 3">NGTWSNA01</strain>
    </source>
</reference>
<evidence type="ECO:0000313" key="2">
    <source>
        <dbReference type="EMBL" id="GJF10296.1"/>
    </source>
</evidence>
<name>A0ABQ4V4V7_9MYCO</name>
<protein>
    <recommendedName>
        <fullName evidence="4">HNH endonuclease</fullName>
    </recommendedName>
</protein>
<keyword evidence="3" id="KW-1185">Reference proteome</keyword>
<dbReference type="EMBL" id="BPRH01003684">
    <property type="protein sequence ID" value="GJF10296.1"/>
    <property type="molecule type" value="Genomic_DNA"/>
</dbReference>
<accession>A0ABQ4V4V7</accession>
<proteinExistence type="predicted"/>
<organism evidence="2 3">
    <name type="scientific">Mycolicibacterium cyprinidarum</name>
    <dbReference type="NCBI Taxonomy" id="2860311"/>
    <lineage>
        <taxon>Bacteria</taxon>
        <taxon>Bacillati</taxon>
        <taxon>Actinomycetota</taxon>
        <taxon>Actinomycetes</taxon>
        <taxon>Mycobacteriales</taxon>
        <taxon>Mycobacteriaceae</taxon>
        <taxon>Mycolicibacterium</taxon>
    </lineage>
</organism>
<feature type="region of interest" description="Disordered" evidence="1">
    <location>
        <begin position="27"/>
        <end position="53"/>
    </location>
</feature>